<dbReference type="Pfam" id="PF00067">
    <property type="entry name" value="p450"/>
    <property type="match status" value="1"/>
</dbReference>
<dbReference type="GO" id="GO:0016705">
    <property type="term" value="F:oxidoreductase activity, acting on paired donors, with incorporation or reduction of molecular oxygen"/>
    <property type="evidence" value="ECO:0007669"/>
    <property type="project" value="InterPro"/>
</dbReference>
<keyword evidence="4 10" id="KW-0349">Heme</keyword>
<evidence type="ECO:0000256" key="8">
    <source>
        <dbReference type="ARBA" id="ARBA00023033"/>
    </source>
</evidence>
<dbReference type="InterPro" id="IPR002401">
    <property type="entry name" value="Cyt_P450_E_grp-I"/>
</dbReference>
<dbReference type="AlphaFoldDB" id="A0A3G2CK25"/>
<keyword evidence="9" id="KW-0472">Membrane</keyword>
<dbReference type="GO" id="GO:0016020">
    <property type="term" value="C:membrane"/>
    <property type="evidence" value="ECO:0007669"/>
    <property type="project" value="UniProtKB-SubCell"/>
</dbReference>
<keyword evidence="8 11" id="KW-0503">Monooxygenase</keyword>
<dbReference type="PROSITE" id="PS00086">
    <property type="entry name" value="CYTOCHROME_P450"/>
    <property type="match status" value="1"/>
</dbReference>
<evidence type="ECO:0000313" key="12">
    <source>
        <dbReference type="EMBL" id="AYM55638.1"/>
    </source>
</evidence>
<evidence type="ECO:0000256" key="11">
    <source>
        <dbReference type="RuleBase" id="RU000461"/>
    </source>
</evidence>
<dbReference type="InterPro" id="IPR017972">
    <property type="entry name" value="Cyt_P450_CS"/>
</dbReference>
<name>A0A3G2CK25_9ROSI</name>
<sequence>MISQLFCLSLFFIFFLHFFKRKWQNLPPTPIAIPIIGHFYLLGPLIHHSFRDISSRLGPLIYLKLGSVSCVVASTPELAKHLLKTHELSFSSRQNSLAISSLTCDSSLAFAPYGPYWKFVRKLATSELLGNRMLNRFLVIRNKELHYFLAGFCSRTGQSVNVTQELIKLTNNIISMVMLNMRSSDSDSEAEILRNAIRKVTQIFGEFNVSDFIWWCKYFDLQGFQKRIDEIYKECYGWLEKLVAARERERKSNTRNGVAKDFLDILLDAMADENAEIRLTRTQVKALILDFFTAATDTMATTLEWAMAELINHPKILEKAREEIKRVVGDNRIVQESDNPNLEYIRAILKETFRFHPPVPLVSRKSIEECKINGYKIPANSLMFVNIWSIGRDPKYWNNPLEFKPERFLESNSNVDIRGQHFELLPFGSGRRSCPGVSLAMEILPTTLAAMIQCFDWKVDNASGTKTNGGEIVLDMSERSGFTAPRFQDLVCIPVPRLPHILQGLCAT</sequence>
<reference evidence="12" key="1">
    <citation type="submission" date="2018-01" db="EMBL/GenBank/DDBJ databases">
        <title>Identification of Cytochrome P450 in Croton stellatopilosus Transcriptome.</title>
        <authorList>
            <person name="Sintupachee S."/>
            <person name="De-Eknamkul W."/>
        </authorList>
    </citation>
    <scope>NUCLEOTIDE SEQUENCE</scope>
</reference>
<dbReference type="SUPFAM" id="SSF48264">
    <property type="entry name" value="Cytochrome P450"/>
    <property type="match status" value="1"/>
</dbReference>
<dbReference type="PANTHER" id="PTHR47943">
    <property type="entry name" value="CYTOCHROME P450 93A3-LIKE"/>
    <property type="match status" value="1"/>
</dbReference>
<evidence type="ECO:0000256" key="2">
    <source>
        <dbReference type="ARBA" id="ARBA00004370"/>
    </source>
</evidence>
<comment type="similarity">
    <text evidence="3 11">Belongs to the cytochrome P450 family.</text>
</comment>
<evidence type="ECO:0000256" key="9">
    <source>
        <dbReference type="ARBA" id="ARBA00023136"/>
    </source>
</evidence>
<dbReference type="GO" id="GO:0005506">
    <property type="term" value="F:iron ion binding"/>
    <property type="evidence" value="ECO:0007669"/>
    <property type="project" value="InterPro"/>
</dbReference>
<comment type="cofactor">
    <cofactor evidence="1 10">
        <name>heme</name>
        <dbReference type="ChEBI" id="CHEBI:30413"/>
    </cofactor>
</comment>
<keyword evidence="7 10" id="KW-0408">Iron</keyword>
<organism evidence="12">
    <name type="scientific">Croton stellatopilosus</name>
    <dbReference type="NCBI Taxonomy" id="431156"/>
    <lineage>
        <taxon>Eukaryota</taxon>
        <taxon>Viridiplantae</taxon>
        <taxon>Streptophyta</taxon>
        <taxon>Embryophyta</taxon>
        <taxon>Tracheophyta</taxon>
        <taxon>Spermatophyta</taxon>
        <taxon>Magnoliopsida</taxon>
        <taxon>eudicotyledons</taxon>
        <taxon>Gunneridae</taxon>
        <taxon>Pentapetalae</taxon>
        <taxon>rosids</taxon>
        <taxon>fabids</taxon>
        <taxon>Malpighiales</taxon>
        <taxon>Euphorbiaceae</taxon>
        <taxon>Crotonoideae</taxon>
        <taxon>Crotoneae</taxon>
        <taxon>Croton</taxon>
    </lineage>
</organism>
<proteinExistence type="evidence at transcript level"/>
<protein>
    <submittedName>
        <fullName evidence="12">Cytochrome p450</fullName>
    </submittedName>
</protein>
<gene>
    <name evidence="12" type="primary">CYP93B67</name>
</gene>
<keyword evidence="5 10" id="KW-0479">Metal-binding</keyword>
<dbReference type="FunFam" id="1.10.630.10:FF:000019">
    <property type="entry name" value="Cytochrome P450 family protein"/>
    <property type="match status" value="1"/>
</dbReference>
<keyword evidence="6 11" id="KW-0560">Oxidoreductase</keyword>
<comment type="subcellular location">
    <subcellularLocation>
        <location evidence="2">Membrane</location>
    </subcellularLocation>
</comment>
<dbReference type="PANTHER" id="PTHR47943:SF8">
    <property type="entry name" value="CYTOCHROME P450"/>
    <property type="match status" value="1"/>
</dbReference>
<accession>A0A3G2CK25</accession>
<dbReference type="GO" id="GO:0020037">
    <property type="term" value="F:heme binding"/>
    <property type="evidence" value="ECO:0007669"/>
    <property type="project" value="InterPro"/>
</dbReference>
<dbReference type="Gene3D" id="1.10.630.10">
    <property type="entry name" value="Cytochrome P450"/>
    <property type="match status" value="1"/>
</dbReference>
<evidence type="ECO:0000256" key="10">
    <source>
        <dbReference type="PIRSR" id="PIRSR602401-1"/>
    </source>
</evidence>
<evidence type="ECO:0000256" key="4">
    <source>
        <dbReference type="ARBA" id="ARBA00022617"/>
    </source>
</evidence>
<dbReference type="PRINTS" id="PR00385">
    <property type="entry name" value="P450"/>
</dbReference>
<evidence type="ECO:0000256" key="1">
    <source>
        <dbReference type="ARBA" id="ARBA00001971"/>
    </source>
</evidence>
<dbReference type="GO" id="GO:0004497">
    <property type="term" value="F:monooxygenase activity"/>
    <property type="evidence" value="ECO:0007669"/>
    <property type="project" value="UniProtKB-KW"/>
</dbReference>
<dbReference type="PRINTS" id="PR00463">
    <property type="entry name" value="EP450I"/>
</dbReference>
<dbReference type="EMBL" id="MG816175">
    <property type="protein sequence ID" value="AYM55638.1"/>
    <property type="molecule type" value="mRNA"/>
</dbReference>
<feature type="binding site" description="axial binding residue" evidence="10">
    <location>
        <position position="434"/>
    </location>
    <ligand>
        <name>heme</name>
        <dbReference type="ChEBI" id="CHEBI:30413"/>
    </ligand>
    <ligandPart>
        <name>Fe</name>
        <dbReference type="ChEBI" id="CHEBI:18248"/>
    </ligandPart>
</feature>
<evidence type="ECO:0000256" key="3">
    <source>
        <dbReference type="ARBA" id="ARBA00010617"/>
    </source>
</evidence>
<dbReference type="InterPro" id="IPR036396">
    <property type="entry name" value="Cyt_P450_sf"/>
</dbReference>
<evidence type="ECO:0000256" key="6">
    <source>
        <dbReference type="ARBA" id="ARBA00023002"/>
    </source>
</evidence>
<evidence type="ECO:0000256" key="5">
    <source>
        <dbReference type="ARBA" id="ARBA00022723"/>
    </source>
</evidence>
<evidence type="ECO:0000256" key="7">
    <source>
        <dbReference type="ARBA" id="ARBA00023004"/>
    </source>
</evidence>
<dbReference type="InterPro" id="IPR001128">
    <property type="entry name" value="Cyt_P450"/>
</dbReference>